<gene>
    <name evidence="1" type="ORF">ABWT76_005615</name>
</gene>
<organism evidence="1">
    <name type="scientific">Planktothricoides raciborskii GIHE-MW2</name>
    <dbReference type="NCBI Taxonomy" id="2792601"/>
    <lineage>
        <taxon>Bacteria</taxon>
        <taxon>Bacillati</taxon>
        <taxon>Cyanobacteriota</taxon>
        <taxon>Cyanophyceae</taxon>
        <taxon>Oscillatoriophycideae</taxon>
        <taxon>Oscillatoriales</taxon>
        <taxon>Oscillatoriaceae</taxon>
        <taxon>Planktothricoides</taxon>
    </lineage>
</organism>
<evidence type="ECO:0000313" key="1">
    <source>
        <dbReference type="EMBL" id="XCM36830.1"/>
    </source>
</evidence>
<name>A0AAU8JDH3_9CYAN</name>
<sequence length="117" mass="13267">MTRQAVEQLDQAESIHLSYVVAGSGGAGVTVMRTTFYATWRQVLYLGRPQDRTGFSTWGDPKTAVALELQHSFDAWIDGQWQRVKPYSDSLRDASRTRNRRISCPLWSGWGLLVPNH</sequence>
<dbReference type="AlphaFoldDB" id="A0AAU8JDH3"/>
<dbReference type="RefSeq" id="WP_322096549.1">
    <property type="nucleotide sequence ID" value="NZ_CP159837.1"/>
</dbReference>
<accession>A0AAU8JDH3</accession>
<dbReference type="EMBL" id="CP159837">
    <property type="protein sequence ID" value="XCM36830.1"/>
    <property type="molecule type" value="Genomic_DNA"/>
</dbReference>
<proteinExistence type="predicted"/>
<protein>
    <submittedName>
        <fullName evidence="1">Uncharacterized protein</fullName>
    </submittedName>
</protein>
<reference evidence="1" key="1">
    <citation type="submission" date="2024-07" db="EMBL/GenBank/DDBJ databases">
        <authorList>
            <person name="Kim Y.J."/>
            <person name="Jeong J.Y."/>
        </authorList>
    </citation>
    <scope>NUCLEOTIDE SEQUENCE</scope>
    <source>
        <strain evidence="1">GIHE-MW2</strain>
    </source>
</reference>